<comment type="caution">
    <text evidence="1">The sequence shown here is derived from an EMBL/GenBank/DDBJ whole genome shotgun (WGS) entry which is preliminary data.</text>
</comment>
<proteinExistence type="predicted"/>
<dbReference type="AlphaFoldDB" id="A0A5B7CXZ4"/>
<protein>
    <submittedName>
        <fullName evidence="1">Uncharacterized protein</fullName>
    </submittedName>
</protein>
<reference evidence="1 2" key="1">
    <citation type="submission" date="2019-05" db="EMBL/GenBank/DDBJ databases">
        <title>Another draft genome of Portunus trituberculatus and its Hox gene families provides insights of decapod evolution.</title>
        <authorList>
            <person name="Jeong J.-H."/>
            <person name="Song I."/>
            <person name="Kim S."/>
            <person name="Choi T."/>
            <person name="Kim D."/>
            <person name="Ryu S."/>
            <person name="Kim W."/>
        </authorList>
    </citation>
    <scope>NUCLEOTIDE SEQUENCE [LARGE SCALE GENOMIC DNA]</scope>
    <source>
        <tissue evidence="1">Muscle</tissue>
    </source>
</reference>
<keyword evidence="2" id="KW-1185">Reference proteome</keyword>
<evidence type="ECO:0000313" key="2">
    <source>
        <dbReference type="Proteomes" id="UP000324222"/>
    </source>
</evidence>
<dbReference type="EMBL" id="VSRR010000294">
    <property type="protein sequence ID" value="MPC13614.1"/>
    <property type="molecule type" value="Genomic_DNA"/>
</dbReference>
<gene>
    <name evidence="1" type="ORF">E2C01_006354</name>
</gene>
<dbReference type="Proteomes" id="UP000324222">
    <property type="component" value="Unassembled WGS sequence"/>
</dbReference>
<evidence type="ECO:0000313" key="1">
    <source>
        <dbReference type="EMBL" id="MPC13614.1"/>
    </source>
</evidence>
<sequence>MRVREANTPCLSMTIDTHFSSGMTGNALYTVISRLFFCVASSNSTVQPSGAEDLPQHWRLSRRHPPYHASHVLSPRTMLHNP</sequence>
<accession>A0A5B7CXZ4</accession>
<organism evidence="1 2">
    <name type="scientific">Portunus trituberculatus</name>
    <name type="common">Swimming crab</name>
    <name type="synonym">Neptunus trituberculatus</name>
    <dbReference type="NCBI Taxonomy" id="210409"/>
    <lineage>
        <taxon>Eukaryota</taxon>
        <taxon>Metazoa</taxon>
        <taxon>Ecdysozoa</taxon>
        <taxon>Arthropoda</taxon>
        <taxon>Crustacea</taxon>
        <taxon>Multicrustacea</taxon>
        <taxon>Malacostraca</taxon>
        <taxon>Eumalacostraca</taxon>
        <taxon>Eucarida</taxon>
        <taxon>Decapoda</taxon>
        <taxon>Pleocyemata</taxon>
        <taxon>Brachyura</taxon>
        <taxon>Eubrachyura</taxon>
        <taxon>Portunoidea</taxon>
        <taxon>Portunidae</taxon>
        <taxon>Portuninae</taxon>
        <taxon>Portunus</taxon>
    </lineage>
</organism>
<name>A0A5B7CXZ4_PORTR</name>